<feature type="region of interest" description="Disordered" evidence="1">
    <location>
        <begin position="83"/>
        <end position="103"/>
    </location>
</feature>
<dbReference type="InterPro" id="IPR048263">
    <property type="entry name" value="Arb2"/>
</dbReference>
<feature type="domain" description="Arb2" evidence="2">
    <location>
        <begin position="226"/>
        <end position="434"/>
    </location>
</feature>
<dbReference type="GO" id="GO:0005634">
    <property type="term" value="C:nucleus"/>
    <property type="evidence" value="ECO:0007669"/>
    <property type="project" value="TreeGrafter"/>
</dbReference>
<gene>
    <name evidence="3" type="ORF">SMAR0320_LOCUS23012</name>
</gene>
<accession>A0A7S2Q2B9</accession>
<dbReference type="GO" id="GO:0035197">
    <property type="term" value="F:siRNA binding"/>
    <property type="evidence" value="ECO:0007669"/>
    <property type="project" value="TreeGrafter"/>
</dbReference>
<dbReference type="PANTHER" id="PTHR21357:SF4">
    <property type="entry name" value="FAM172 FAMILY PROTEIN HOMOLOG CG10038"/>
    <property type="match status" value="1"/>
</dbReference>
<evidence type="ECO:0000259" key="2">
    <source>
        <dbReference type="Pfam" id="PF22749"/>
    </source>
</evidence>
<dbReference type="EMBL" id="HBGZ01032207">
    <property type="protein sequence ID" value="CAD9630700.1"/>
    <property type="molecule type" value="Transcribed_RNA"/>
</dbReference>
<reference evidence="3" key="1">
    <citation type="submission" date="2021-01" db="EMBL/GenBank/DDBJ databases">
        <authorList>
            <person name="Corre E."/>
            <person name="Pelletier E."/>
            <person name="Niang G."/>
            <person name="Scheremetjew M."/>
            <person name="Finn R."/>
            <person name="Kale V."/>
            <person name="Holt S."/>
            <person name="Cochrane G."/>
            <person name="Meng A."/>
            <person name="Brown T."/>
            <person name="Cohen L."/>
        </authorList>
    </citation>
    <scope>NUCLEOTIDE SEQUENCE</scope>
    <source>
        <strain evidence="3">SM1012Den-03</strain>
    </source>
</reference>
<dbReference type="GO" id="GO:0031048">
    <property type="term" value="P:regulatory ncRNA-mediated heterochromatin formation"/>
    <property type="evidence" value="ECO:0007669"/>
    <property type="project" value="TreeGrafter"/>
</dbReference>
<sequence length="521" mass="57055">MGGTQSSQSDPTTTVAVTGTGCSGGPRPIPKNFTLLHGCFTMEEHEHKIAADVAIAKGLKGKDALSALGFEFRFVPCDLHMEEMNDSSPDEAEEDRHAKQPSTKLSRKASCASFLSLSDESYGSGQRYQCCHDCATRLFYICGSSAETTDESSPPSDASTMITLSNRKQFIADGPHYDLIANMAQETAQSIMCSEFNLEWVTVCSDRNLGPDVRAMVDADHPLLLEEGENKAALQELLLGGNATTEEKKDDSVIPTDVSINKTKATLLIATGRGKVRAGIFSRQHLLTAGIEIGTAWHFIREARLRRGWGIAVIDPNARGEGVGFDTFKRSFSRLFVADDDASNNVSDESTKPMSRQQSVNSLSTSTQSSPIYILAHSAGGGQLVRHLREDSTLLPSIKAIAFTDSSHNVQWCKSQPTLMEFLQQRNCVYVRSNDVRSSQSCVKVSSRGKDIQCGDERCSCITQASGKLVNTDNFWEHRFGKIKTIWAGSPDHSLSNYAGRFAIFDHFDEHAKEEATDDCH</sequence>
<dbReference type="Pfam" id="PF22749">
    <property type="entry name" value="Arb2"/>
    <property type="match status" value="1"/>
</dbReference>
<dbReference type="AlphaFoldDB" id="A0A7S2Q2B9"/>
<name>A0A7S2Q2B9_9STRA</name>
<dbReference type="InterPro" id="IPR053858">
    <property type="entry name" value="Arb2_dom"/>
</dbReference>
<dbReference type="PANTHER" id="PTHR21357">
    <property type="entry name" value="FAM172 FAMILY PROTEIN HOMOLOG CG10038"/>
    <property type="match status" value="1"/>
</dbReference>
<organism evidence="3">
    <name type="scientific">Skeletonema marinoi</name>
    <dbReference type="NCBI Taxonomy" id="267567"/>
    <lineage>
        <taxon>Eukaryota</taxon>
        <taxon>Sar</taxon>
        <taxon>Stramenopiles</taxon>
        <taxon>Ochrophyta</taxon>
        <taxon>Bacillariophyta</taxon>
        <taxon>Coscinodiscophyceae</taxon>
        <taxon>Thalassiosirophycidae</taxon>
        <taxon>Thalassiosirales</taxon>
        <taxon>Skeletonemataceae</taxon>
        <taxon>Skeletonema</taxon>
        <taxon>Skeletonema marinoi-dohrnii complex</taxon>
    </lineage>
</organism>
<feature type="compositionally biased region" description="Polar residues" evidence="1">
    <location>
        <begin position="343"/>
        <end position="356"/>
    </location>
</feature>
<protein>
    <recommendedName>
        <fullName evidence="2">Arb2 domain-containing protein</fullName>
    </recommendedName>
</protein>
<evidence type="ECO:0000256" key="1">
    <source>
        <dbReference type="SAM" id="MobiDB-lite"/>
    </source>
</evidence>
<feature type="region of interest" description="Disordered" evidence="1">
    <location>
        <begin position="1"/>
        <end position="23"/>
    </location>
</feature>
<proteinExistence type="predicted"/>
<evidence type="ECO:0000313" key="3">
    <source>
        <dbReference type="EMBL" id="CAD9630700.1"/>
    </source>
</evidence>
<feature type="region of interest" description="Disordered" evidence="1">
    <location>
        <begin position="343"/>
        <end position="364"/>
    </location>
</feature>
<feature type="compositionally biased region" description="Polar residues" evidence="1">
    <location>
        <begin position="1"/>
        <end position="17"/>
    </location>
</feature>
<feature type="compositionally biased region" description="Acidic residues" evidence="1">
    <location>
        <begin position="84"/>
        <end position="93"/>
    </location>
</feature>